<name>A0A075WEF9_ARCFL</name>
<dbReference type="AlphaFoldDB" id="A0A075WEF9"/>
<dbReference type="GeneID" id="24794832"/>
<evidence type="ECO:0008006" key="3">
    <source>
        <dbReference type="Google" id="ProtNLM"/>
    </source>
</evidence>
<proteinExistence type="predicted"/>
<sequence length="98" mass="11103">MLEKIYSVLGTGSCLVKDGEIIESYLLSDEEVKLIEKIAKVIPFLPEKFKVGFFEHEGGRIIAIKHGEVFICFPARSDNVMSELRKVEVEVYDKILSP</sequence>
<dbReference type="HOGENOM" id="CLU_2327116_0_0_2"/>
<accession>A0A075WEF9</accession>
<organism evidence="1 2">
    <name type="scientific">Archaeoglobus fulgidus DSM 8774</name>
    <dbReference type="NCBI Taxonomy" id="1344584"/>
    <lineage>
        <taxon>Archaea</taxon>
        <taxon>Methanobacteriati</taxon>
        <taxon>Methanobacteriota</taxon>
        <taxon>Archaeoglobi</taxon>
        <taxon>Archaeoglobales</taxon>
        <taxon>Archaeoglobaceae</taxon>
        <taxon>Archaeoglobus</taxon>
    </lineage>
</organism>
<evidence type="ECO:0000313" key="1">
    <source>
        <dbReference type="EMBL" id="AIG98102.1"/>
    </source>
</evidence>
<dbReference type="RefSeq" id="WP_010878723.1">
    <property type="nucleotide sequence ID" value="NZ_CP006577.1"/>
</dbReference>
<gene>
    <name evidence="1" type="ORF">AFULGI_00013270</name>
</gene>
<dbReference type="EMBL" id="CP006577">
    <property type="protein sequence ID" value="AIG98102.1"/>
    <property type="molecule type" value="Genomic_DNA"/>
</dbReference>
<dbReference type="KEGG" id="afg:AFULGI_00013270"/>
<reference evidence="1 2" key="1">
    <citation type="submission" date="2013-07" db="EMBL/GenBank/DDBJ databases">
        <title>Genome of Archaeoglobus fulgidus.</title>
        <authorList>
            <person name="Fiebig A."/>
            <person name="Birkeland N.-K."/>
        </authorList>
    </citation>
    <scope>NUCLEOTIDE SEQUENCE [LARGE SCALE GENOMIC DNA]</scope>
    <source>
        <strain evidence="1 2">DSM 8774</strain>
    </source>
</reference>
<protein>
    <recommendedName>
        <fullName evidence="3">Roadblock/LC7 domain protein</fullName>
    </recommendedName>
</protein>
<dbReference type="Proteomes" id="UP000028501">
    <property type="component" value="Chromosome"/>
</dbReference>
<evidence type="ECO:0000313" key="2">
    <source>
        <dbReference type="Proteomes" id="UP000028501"/>
    </source>
</evidence>